<protein>
    <recommendedName>
        <fullName evidence="3">DGQHR domain-containing protein</fullName>
    </recommendedName>
</protein>
<dbReference type="InterPro" id="IPR017642">
    <property type="entry name" value="DNA_S_mod_DndB"/>
</dbReference>
<organism evidence="1 2">
    <name type="scientific">Nostoc minutum NIES-26</name>
    <dbReference type="NCBI Taxonomy" id="1844469"/>
    <lineage>
        <taxon>Bacteria</taxon>
        <taxon>Bacillati</taxon>
        <taxon>Cyanobacteriota</taxon>
        <taxon>Cyanophyceae</taxon>
        <taxon>Nostocales</taxon>
        <taxon>Nostocaceae</taxon>
        <taxon>Nostoc</taxon>
    </lineage>
</organism>
<dbReference type="NCBIfam" id="TIGR03187">
    <property type="entry name" value="DGQHR"/>
    <property type="match status" value="2"/>
</dbReference>
<gene>
    <name evidence="1" type="ORF">A6770_23665</name>
</gene>
<dbReference type="InterPro" id="IPR017601">
    <property type="entry name" value="DGQHR-contain_dom"/>
</dbReference>
<dbReference type="EMBL" id="LXQD01000298">
    <property type="protein sequence ID" value="RCJ28464.1"/>
    <property type="molecule type" value="Genomic_DNA"/>
</dbReference>
<evidence type="ECO:0000313" key="2">
    <source>
        <dbReference type="Proteomes" id="UP000252107"/>
    </source>
</evidence>
<evidence type="ECO:0008006" key="3">
    <source>
        <dbReference type="Google" id="ProtNLM"/>
    </source>
</evidence>
<dbReference type="Proteomes" id="UP000252107">
    <property type="component" value="Unassembled WGS sequence"/>
</dbReference>
<evidence type="ECO:0000313" key="1">
    <source>
        <dbReference type="EMBL" id="RCJ28464.1"/>
    </source>
</evidence>
<proteinExistence type="predicted"/>
<dbReference type="Pfam" id="PF14072">
    <property type="entry name" value="DndB"/>
    <property type="match status" value="1"/>
</dbReference>
<dbReference type="CDD" id="cd16414">
    <property type="entry name" value="dndB_like"/>
    <property type="match status" value="1"/>
</dbReference>
<reference evidence="1" key="1">
    <citation type="submission" date="2016-04" db="EMBL/GenBank/DDBJ databases">
        <authorList>
            <person name="Tabuchi Yagui T.R."/>
        </authorList>
    </citation>
    <scope>NUCLEOTIDE SEQUENCE [LARGE SCALE GENOMIC DNA]</scope>
    <source>
        <strain evidence="1">NIES-26</strain>
    </source>
</reference>
<accession>A0A367QYS5</accession>
<dbReference type="AlphaFoldDB" id="A0A367QYS5"/>
<comment type="caution">
    <text evidence="1">The sequence shown here is derived from an EMBL/GenBank/DDBJ whole genome shotgun (WGS) entry which is preliminary data.</text>
</comment>
<sequence>MKESASDPTADIAREYLERETKDKQVLALLLEKFLGKKDRILVQKTEMGGTEAYVGSVSLEWFAGRVHFASGLPLLQKKYNPETDNVEIDADSIDEIQQRPLDWSRQAALVQYLAARKNHKFPPVLVVINQLWVDNLKAAEWDGEGIALKSTTDFTPLDKDGKVGLLNVSEEDVTIYALDGQHRLMGVQGLIELLKTGKLQRYKKDKTADDSVITINELTNQYQLDPADLQSLPKERIGIEFICAVAAGETRTEARRRVRSIFVHVNLMAAPLTKGQLAQLNEDDGFSIVARKIAVTHPLLEQQQNRNPRVNWNSATVATNSTVLTTLQALQDMSERYLGQKFPHWKPSDKGLIPMRPEDEELEQGIREFKQLFDYLASLPSYKLLEDENTPALRRFSFEKEGGEGNMLFRPVGQVALSQAIGILVFKKGFSLADIFKKLRKFDQQGGFSGMEYPQSLWYGILYDPNKKRVQVVGRDLAAKLLIYILGGIQDQMERAELRKALANSRTIENKTIGFDGKFVEPKQVGLPLVL</sequence>
<keyword evidence="2" id="KW-1185">Reference proteome</keyword>
<name>A0A367QYS5_9NOSO</name>